<name>A0A4Q2DH20_9AGAR</name>
<organism evidence="5 6">
    <name type="scientific">Candolleomyces aberdarensis</name>
    <dbReference type="NCBI Taxonomy" id="2316362"/>
    <lineage>
        <taxon>Eukaryota</taxon>
        <taxon>Fungi</taxon>
        <taxon>Dikarya</taxon>
        <taxon>Basidiomycota</taxon>
        <taxon>Agaricomycotina</taxon>
        <taxon>Agaricomycetes</taxon>
        <taxon>Agaricomycetidae</taxon>
        <taxon>Agaricales</taxon>
        <taxon>Agaricineae</taxon>
        <taxon>Psathyrellaceae</taxon>
        <taxon>Candolleomyces</taxon>
    </lineage>
</organism>
<comment type="function">
    <text evidence="1">Required for respiratory activity and maintenance and expression of the mitochondrial genome.</text>
</comment>
<dbReference type="STRING" id="2316362.A0A4Q2DH20"/>
<protein>
    <recommendedName>
        <fullName evidence="3">Required for respiratory growth protein 9, mitochondrial</fullName>
    </recommendedName>
</protein>
<evidence type="ECO:0000313" key="5">
    <source>
        <dbReference type="EMBL" id="RXW19170.1"/>
    </source>
</evidence>
<dbReference type="AlphaFoldDB" id="A0A4Q2DH20"/>
<evidence type="ECO:0000256" key="4">
    <source>
        <dbReference type="SAM" id="MobiDB-lite"/>
    </source>
</evidence>
<dbReference type="Pfam" id="PF06413">
    <property type="entry name" value="Neugrin"/>
    <property type="match status" value="1"/>
</dbReference>
<feature type="region of interest" description="Disordered" evidence="4">
    <location>
        <begin position="193"/>
        <end position="231"/>
    </location>
</feature>
<dbReference type="GO" id="GO:0005634">
    <property type="term" value="C:nucleus"/>
    <property type="evidence" value="ECO:0007669"/>
    <property type="project" value="TreeGrafter"/>
</dbReference>
<accession>A0A4Q2DH20</accession>
<keyword evidence="6" id="KW-1185">Reference proteome</keyword>
<dbReference type="InterPro" id="IPR010487">
    <property type="entry name" value="NGRN/Rrg9"/>
</dbReference>
<evidence type="ECO:0000256" key="1">
    <source>
        <dbReference type="ARBA" id="ARBA00003548"/>
    </source>
</evidence>
<comment type="similarity">
    <text evidence="2">Belongs to the RRG9 family.</text>
</comment>
<gene>
    <name evidence="5" type="ORF">EST38_g6697</name>
</gene>
<evidence type="ECO:0000256" key="2">
    <source>
        <dbReference type="ARBA" id="ARBA00010895"/>
    </source>
</evidence>
<sequence length="231" mass="26527">MNFKFSWTTTKTTTTMASSLRNFLSLQRVCTRQRLSVVYSAEPSPSRIPSRSFARSYYAASAPASSKSKPLSILEDDDAEVDLSEDNDVVNGARPGTPPVHSRKPPPNATPEEWRKHREAIKKRFPDGWSPPRKISRDAMDGLRQLNNLNPETFTTQVLAEKFRISPEAVRRILKSKWEPSQKKKEKLVLREKEHRMQVKTQRTGKIKAETLPFAKEEKVPRPKRDRLTMV</sequence>
<dbReference type="Proteomes" id="UP000290288">
    <property type="component" value="Unassembled WGS sequence"/>
</dbReference>
<dbReference type="OrthoDB" id="5578174at2759"/>
<comment type="caution">
    <text evidence="5">The sequence shown here is derived from an EMBL/GenBank/DDBJ whole genome shotgun (WGS) entry which is preliminary data.</text>
</comment>
<dbReference type="PANTHER" id="PTHR13475">
    <property type="entry name" value="NEUGRIN"/>
    <property type="match status" value="1"/>
</dbReference>
<proteinExistence type="inferred from homology"/>
<feature type="region of interest" description="Disordered" evidence="4">
    <location>
        <begin position="85"/>
        <end position="113"/>
    </location>
</feature>
<reference evidence="5 6" key="1">
    <citation type="submission" date="2019-01" db="EMBL/GenBank/DDBJ databases">
        <title>Draft genome sequence of Psathyrella aberdarensis IHI B618.</title>
        <authorList>
            <person name="Buettner E."/>
            <person name="Kellner H."/>
        </authorList>
    </citation>
    <scope>NUCLEOTIDE SEQUENCE [LARGE SCALE GENOMIC DNA]</scope>
    <source>
        <strain evidence="5 6">IHI B618</strain>
    </source>
</reference>
<evidence type="ECO:0000313" key="6">
    <source>
        <dbReference type="Proteomes" id="UP000290288"/>
    </source>
</evidence>
<evidence type="ECO:0000256" key="3">
    <source>
        <dbReference type="ARBA" id="ARBA00013566"/>
    </source>
</evidence>
<feature type="compositionally biased region" description="Basic and acidic residues" evidence="4">
    <location>
        <begin position="215"/>
        <end position="231"/>
    </location>
</feature>
<dbReference type="PANTHER" id="PTHR13475:SF3">
    <property type="entry name" value="NEUGRIN"/>
    <property type="match status" value="1"/>
</dbReference>
<dbReference type="EMBL" id="SDEE01000217">
    <property type="protein sequence ID" value="RXW19170.1"/>
    <property type="molecule type" value="Genomic_DNA"/>
</dbReference>